<feature type="transmembrane region" description="Helical" evidence="8">
    <location>
        <begin position="295"/>
        <end position="316"/>
    </location>
</feature>
<accession>A0A183UI52</accession>
<dbReference type="Pfam" id="PF00001">
    <property type="entry name" value="7tm_1"/>
    <property type="match status" value="1"/>
</dbReference>
<dbReference type="GO" id="GO:0016020">
    <property type="term" value="C:membrane"/>
    <property type="evidence" value="ECO:0007669"/>
    <property type="project" value="UniProtKB-SubCell"/>
</dbReference>
<reference evidence="12" key="1">
    <citation type="submission" date="2016-06" db="UniProtKB">
        <authorList>
            <consortium name="WormBaseParasite"/>
        </authorList>
    </citation>
    <scope>IDENTIFICATION</scope>
</reference>
<evidence type="ECO:0000313" key="10">
    <source>
        <dbReference type="EMBL" id="VDM39493.1"/>
    </source>
</evidence>
<feature type="transmembrane region" description="Helical" evidence="8">
    <location>
        <begin position="211"/>
        <end position="230"/>
    </location>
</feature>
<gene>
    <name evidence="10" type="ORF">TCNE_LOCUS8172</name>
</gene>
<dbReference type="PANTHER" id="PTHR24238">
    <property type="entry name" value="G-PROTEIN COUPLED RECEPTOR"/>
    <property type="match status" value="1"/>
</dbReference>
<dbReference type="AlphaFoldDB" id="A0A183UI52"/>
<keyword evidence="6" id="KW-0675">Receptor</keyword>
<evidence type="ECO:0000256" key="5">
    <source>
        <dbReference type="ARBA" id="ARBA00023136"/>
    </source>
</evidence>
<evidence type="ECO:0000259" key="9">
    <source>
        <dbReference type="PROSITE" id="PS50262"/>
    </source>
</evidence>
<evidence type="ECO:0000256" key="2">
    <source>
        <dbReference type="ARBA" id="ARBA00022692"/>
    </source>
</evidence>
<protein>
    <submittedName>
        <fullName evidence="12">G_PROTEIN_RECEP_F1_2 domain-containing protein</fullName>
    </submittedName>
</protein>
<reference evidence="10 11" key="2">
    <citation type="submission" date="2018-11" db="EMBL/GenBank/DDBJ databases">
        <authorList>
            <consortium name="Pathogen Informatics"/>
        </authorList>
    </citation>
    <scope>NUCLEOTIDE SEQUENCE [LARGE SCALE GENOMIC DNA]</scope>
</reference>
<keyword evidence="11" id="KW-1185">Reference proteome</keyword>
<organism evidence="11 12">
    <name type="scientific">Toxocara canis</name>
    <name type="common">Canine roundworm</name>
    <dbReference type="NCBI Taxonomy" id="6265"/>
    <lineage>
        <taxon>Eukaryota</taxon>
        <taxon>Metazoa</taxon>
        <taxon>Ecdysozoa</taxon>
        <taxon>Nematoda</taxon>
        <taxon>Chromadorea</taxon>
        <taxon>Rhabditida</taxon>
        <taxon>Spirurina</taxon>
        <taxon>Ascaridomorpha</taxon>
        <taxon>Ascaridoidea</taxon>
        <taxon>Toxocaridae</taxon>
        <taxon>Toxocara</taxon>
    </lineage>
</organism>
<feature type="transmembrane region" description="Helical" evidence="8">
    <location>
        <begin position="156"/>
        <end position="175"/>
    </location>
</feature>
<name>A0A183UI52_TOXCA</name>
<evidence type="ECO:0000256" key="7">
    <source>
        <dbReference type="ARBA" id="ARBA00023224"/>
    </source>
</evidence>
<comment type="subcellular location">
    <subcellularLocation>
        <location evidence="1">Membrane</location>
        <topology evidence="1">Multi-pass membrane protein</topology>
    </subcellularLocation>
</comment>
<sequence>MGKAFGLKILFRAIEEICDTEAMYSGSCYLNDSIDFSTMVYLRISSSEYYWLNRSLIAWYISGDCLKPVKGFYHEKLWLYSSLNLVACDLMRCLFAVPMVVYSHSTTNWWFGETMCTAHTSMQIMPFIVAEFTHLIIALDRYMSAKHSSWICRPKFSTFSVVAVWIFCAFTVLPLKGYVNYFDLNALFGESFHDQAICAVKTGKETREHNVAFFIALYLIPHATIVYFYSKTCDELRRQMAYEQIPQTVLRPPSRCLSPSSTDETEHASRRKKLNFRKASPDLQFALNVQLRNNAVIFGFCWLPVQMVYALAAAVSAQLFDVLTVCGFLITSLSPIIKSASILINRNVYWDFMAFDGRPPRPPRSVSEERLPHE</sequence>
<dbReference type="PANTHER" id="PTHR24238:SF47">
    <property type="entry name" value="ECDYSTEROIDS_DOPAMINE RECEPTOR-RELATED"/>
    <property type="match status" value="1"/>
</dbReference>
<dbReference type="CDD" id="cd00637">
    <property type="entry name" value="7tm_classA_rhodopsin-like"/>
    <property type="match status" value="1"/>
</dbReference>
<dbReference type="Proteomes" id="UP000050794">
    <property type="component" value="Unassembled WGS sequence"/>
</dbReference>
<feature type="transmembrane region" description="Helical" evidence="8">
    <location>
        <begin position="322"/>
        <end position="344"/>
    </location>
</feature>
<keyword evidence="7" id="KW-0807">Transducer</keyword>
<dbReference type="InterPro" id="IPR000276">
    <property type="entry name" value="GPCR_Rhodpsn"/>
</dbReference>
<feature type="transmembrane region" description="Helical" evidence="8">
    <location>
        <begin position="77"/>
        <end position="104"/>
    </location>
</feature>
<keyword evidence="2 8" id="KW-0812">Transmembrane</keyword>
<keyword evidence="5 8" id="KW-0472">Membrane</keyword>
<proteinExistence type="predicted"/>
<dbReference type="WBParaSite" id="TCNE_0000817201-mRNA-1">
    <property type="protein sequence ID" value="TCNE_0000817201-mRNA-1"/>
    <property type="gene ID" value="TCNE_0000817201"/>
</dbReference>
<evidence type="ECO:0000313" key="12">
    <source>
        <dbReference type="WBParaSite" id="TCNE_0000817201-mRNA-1"/>
    </source>
</evidence>
<dbReference type="PROSITE" id="PS50262">
    <property type="entry name" value="G_PROTEIN_RECEP_F1_2"/>
    <property type="match status" value="1"/>
</dbReference>
<evidence type="ECO:0000256" key="4">
    <source>
        <dbReference type="ARBA" id="ARBA00023040"/>
    </source>
</evidence>
<evidence type="ECO:0000256" key="6">
    <source>
        <dbReference type="ARBA" id="ARBA00023170"/>
    </source>
</evidence>
<dbReference type="EMBL" id="UYWY01019841">
    <property type="protein sequence ID" value="VDM39493.1"/>
    <property type="molecule type" value="Genomic_DNA"/>
</dbReference>
<evidence type="ECO:0000313" key="11">
    <source>
        <dbReference type="Proteomes" id="UP000050794"/>
    </source>
</evidence>
<evidence type="ECO:0000256" key="1">
    <source>
        <dbReference type="ARBA" id="ARBA00004141"/>
    </source>
</evidence>
<dbReference type="SUPFAM" id="SSF81321">
    <property type="entry name" value="Family A G protein-coupled receptor-like"/>
    <property type="match status" value="1"/>
</dbReference>
<keyword evidence="3 8" id="KW-1133">Transmembrane helix</keyword>
<keyword evidence="4" id="KW-0297">G-protein coupled receptor</keyword>
<feature type="transmembrane region" description="Helical" evidence="8">
    <location>
        <begin position="124"/>
        <end position="144"/>
    </location>
</feature>
<dbReference type="InterPro" id="IPR017452">
    <property type="entry name" value="GPCR_Rhodpsn_7TM"/>
</dbReference>
<dbReference type="GO" id="GO:0004930">
    <property type="term" value="F:G protein-coupled receptor activity"/>
    <property type="evidence" value="ECO:0007669"/>
    <property type="project" value="UniProtKB-KW"/>
</dbReference>
<dbReference type="Gene3D" id="1.20.1070.10">
    <property type="entry name" value="Rhodopsin 7-helix transmembrane proteins"/>
    <property type="match status" value="1"/>
</dbReference>
<evidence type="ECO:0000256" key="8">
    <source>
        <dbReference type="SAM" id="Phobius"/>
    </source>
</evidence>
<evidence type="ECO:0000256" key="3">
    <source>
        <dbReference type="ARBA" id="ARBA00022989"/>
    </source>
</evidence>
<feature type="domain" description="G-protein coupled receptors family 1 profile" evidence="9">
    <location>
        <begin position="83"/>
        <end position="349"/>
    </location>
</feature>